<evidence type="ECO:0000313" key="3">
    <source>
        <dbReference type="Proteomes" id="UP000020077"/>
    </source>
</evidence>
<sequence>MTVPDTEKLLPEIDGAPAETAKAGPQPRTVKTVKKSPMKKVWCL</sequence>
<name>A0A080M7J7_9PROT</name>
<reference evidence="2 3" key="1">
    <citation type="submission" date="2014-02" db="EMBL/GenBank/DDBJ databases">
        <title>Expanding our view of genomic diversity in Candidatus Accumulibacter clades.</title>
        <authorList>
            <person name="Skennerton C.T."/>
            <person name="Barr J.J."/>
            <person name="Slater F.R."/>
            <person name="Bond P.L."/>
            <person name="Tyson G.W."/>
        </authorList>
    </citation>
    <scope>NUCLEOTIDE SEQUENCE [LARGE SCALE GENOMIC DNA]</scope>
    <source>
        <strain evidence="3">BA-91</strain>
    </source>
</reference>
<feature type="region of interest" description="Disordered" evidence="1">
    <location>
        <begin position="1"/>
        <end position="35"/>
    </location>
</feature>
<dbReference type="Proteomes" id="UP000020077">
    <property type="component" value="Unassembled WGS sequence"/>
</dbReference>
<feature type="compositionally biased region" description="Basic and acidic residues" evidence="1">
    <location>
        <begin position="1"/>
        <end position="11"/>
    </location>
</feature>
<evidence type="ECO:0000256" key="1">
    <source>
        <dbReference type="SAM" id="MobiDB-lite"/>
    </source>
</evidence>
<proteinExistence type="predicted"/>
<dbReference type="AlphaFoldDB" id="A0A080M7J7"/>
<dbReference type="EMBL" id="JDVG02000295">
    <property type="protein sequence ID" value="KFB73049.1"/>
    <property type="molecule type" value="Genomic_DNA"/>
</dbReference>
<accession>A0A080M7J7</accession>
<organism evidence="2 3">
    <name type="scientific">Candidatus Accumulibacter phosphatis</name>
    <dbReference type="NCBI Taxonomy" id="327160"/>
    <lineage>
        <taxon>Bacteria</taxon>
        <taxon>Pseudomonadati</taxon>
        <taxon>Pseudomonadota</taxon>
        <taxon>Betaproteobacteria</taxon>
        <taxon>Candidatus Accumulibacter</taxon>
    </lineage>
</organism>
<evidence type="ECO:0000313" key="2">
    <source>
        <dbReference type="EMBL" id="KFB73049.1"/>
    </source>
</evidence>
<gene>
    <name evidence="2" type="ORF">AW09_001736</name>
</gene>
<comment type="caution">
    <text evidence="2">The sequence shown here is derived from an EMBL/GenBank/DDBJ whole genome shotgun (WGS) entry which is preliminary data.</text>
</comment>
<protein>
    <submittedName>
        <fullName evidence="2">Uncharacterized protein</fullName>
    </submittedName>
</protein>